<name>B4D7W6_9BACT</name>
<organism evidence="1 2">
    <name type="scientific">Chthoniobacter flavus Ellin428</name>
    <dbReference type="NCBI Taxonomy" id="497964"/>
    <lineage>
        <taxon>Bacteria</taxon>
        <taxon>Pseudomonadati</taxon>
        <taxon>Verrucomicrobiota</taxon>
        <taxon>Spartobacteria</taxon>
        <taxon>Chthoniobacterales</taxon>
        <taxon>Chthoniobacteraceae</taxon>
        <taxon>Chthoniobacter</taxon>
    </lineage>
</organism>
<dbReference type="EMBL" id="ABVL01000019">
    <property type="protein sequence ID" value="EDY17489.1"/>
    <property type="molecule type" value="Genomic_DNA"/>
</dbReference>
<keyword evidence="2" id="KW-1185">Reference proteome</keyword>
<evidence type="ECO:0000313" key="2">
    <source>
        <dbReference type="Proteomes" id="UP000005824"/>
    </source>
</evidence>
<gene>
    <name evidence="1" type="ORF">CfE428DRAFT_5006</name>
</gene>
<dbReference type="STRING" id="497964.CfE428DRAFT_5006"/>
<comment type="caution">
    <text evidence="1">The sequence shown here is derived from an EMBL/GenBank/DDBJ whole genome shotgun (WGS) entry which is preliminary data.</text>
</comment>
<evidence type="ECO:0000313" key="1">
    <source>
        <dbReference type="EMBL" id="EDY17489.1"/>
    </source>
</evidence>
<reference evidence="1 2" key="1">
    <citation type="journal article" date="2011" name="J. Bacteriol.">
        <title>Genome sequence of Chthoniobacter flavus Ellin428, an aerobic heterotrophic soil bacterium.</title>
        <authorList>
            <person name="Kant R."/>
            <person name="van Passel M.W."/>
            <person name="Palva A."/>
            <person name="Lucas S."/>
            <person name="Lapidus A."/>
            <person name="Glavina Del Rio T."/>
            <person name="Dalin E."/>
            <person name="Tice H."/>
            <person name="Bruce D."/>
            <person name="Goodwin L."/>
            <person name="Pitluck S."/>
            <person name="Larimer F.W."/>
            <person name="Land M.L."/>
            <person name="Hauser L."/>
            <person name="Sangwan P."/>
            <person name="de Vos W.M."/>
            <person name="Janssen P.H."/>
            <person name="Smidt H."/>
        </authorList>
    </citation>
    <scope>NUCLEOTIDE SEQUENCE [LARGE SCALE GENOMIC DNA]</scope>
    <source>
        <strain evidence="1 2">Ellin428</strain>
    </source>
</reference>
<accession>B4D7W6</accession>
<proteinExistence type="predicted"/>
<sequence>MVVGILVLFALAGGKLLGAESGSAELDALFRRIVQSNSAAASIPEAFVEAPELWDRSEDFKKLEAITQNHWREMLDHLGTIAPDRLTQVIFFQSAHGLSQLEEKQTAGVLRGAPRS</sequence>
<dbReference type="AlphaFoldDB" id="B4D7W6"/>
<dbReference type="Proteomes" id="UP000005824">
    <property type="component" value="Unassembled WGS sequence"/>
</dbReference>
<protein>
    <submittedName>
        <fullName evidence="1">Uncharacterized protein</fullName>
    </submittedName>
</protein>
<dbReference type="InParanoid" id="B4D7W6"/>